<protein>
    <submittedName>
        <fullName evidence="1">Uncharacterized protein</fullName>
    </submittedName>
</protein>
<keyword evidence="2" id="KW-1185">Reference proteome</keyword>
<dbReference type="EnsemblPlants" id="AVESA.00010b.r2.7DG1356050.1">
    <property type="protein sequence ID" value="AVESA.00010b.r2.7DG1356050.1.CDS.1"/>
    <property type="gene ID" value="AVESA.00010b.r2.7DG1356050"/>
</dbReference>
<accession>A0ACD6AD53</accession>
<dbReference type="Proteomes" id="UP001732700">
    <property type="component" value="Chromosome 7D"/>
</dbReference>
<organism evidence="1 2">
    <name type="scientific">Avena sativa</name>
    <name type="common">Oat</name>
    <dbReference type="NCBI Taxonomy" id="4498"/>
    <lineage>
        <taxon>Eukaryota</taxon>
        <taxon>Viridiplantae</taxon>
        <taxon>Streptophyta</taxon>
        <taxon>Embryophyta</taxon>
        <taxon>Tracheophyta</taxon>
        <taxon>Spermatophyta</taxon>
        <taxon>Magnoliopsida</taxon>
        <taxon>Liliopsida</taxon>
        <taxon>Poales</taxon>
        <taxon>Poaceae</taxon>
        <taxon>BOP clade</taxon>
        <taxon>Pooideae</taxon>
        <taxon>Poodae</taxon>
        <taxon>Poeae</taxon>
        <taxon>Poeae Chloroplast Group 1 (Aveneae type)</taxon>
        <taxon>Aveninae</taxon>
        <taxon>Avena</taxon>
    </lineage>
</organism>
<proteinExistence type="predicted"/>
<evidence type="ECO:0000313" key="2">
    <source>
        <dbReference type="Proteomes" id="UP001732700"/>
    </source>
</evidence>
<sequence length="101" mass="10550">MEEQLHRPVGVVNKIAMPEKKPHHLHVVHAGAGKGVGGGEAPAVLVKTPTASSESPKHAHLLASPRACLCSPTTHAGSFRCRLHRGIVGAGLHEMGKKHGV</sequence>
<evidence type="ECO:0000313" key="1">
    <source>
        <dbReference type="EnsemblPlants" id="AVESA.00010b.r2.7DG1356050.1.CDS.1"/>
    </source>
</evidence>
<reference evidence="1" key="1">
    <citation type="submission" date="2021-05" db="EMBL/GenBank/DDBJ databases">
        <authorList>
            <person name="Scholz U."/>
            <person name="Mascher M."/>
            <person name="Fiebig A."/>
        </authorList>
    </citation>
    <scope>NUCLEOTIDE SEQUENCE [LARGE SCALE GENOMIC DNA]</scope>
</reference>
<reference evidence="1" key="2">
    <citation type="submission" date="2025-09" db="UniProtKB">
        <authorList>
            <consortium name="EnsemblPlants"/>
        </authorList>
    </citation>
    <scope>IDENTIFICATION</scope>
</reference>
<name>A0ACD6AD53_AVESA</name>